<keyword evidence="7" id="KW-1133">Transmembrane helix</keyword>
<dbReference type="InterPro" id="IPR036396">
    <property type="entry name" value="Cyt_P450_sf"/>
</dbReference>
<keyword evidence="7" id="KW-0472">Membrane</keyword>
<feature type="transmembrane region" description="Helical" evidence="7">
    <location>
        <begin position="6"/>
        <end position="22"/>
    </location>
</feature>
<dbReference type="PROSITE" id="PS00086">
    <property type="entry name" value="CYTOCHROME_P450"/>
    <property type="match status" value="1"/>
</dbReference>
<keyword evidence="4 5" id="KW-0408">Iron</keyword>
<keyword evidence="2 5" id="KW-0479">Metal-binding</keyword>
<dbReference type="PRINTS" id="PR00385">
    <property type="entry name" value="P450"/>
</dbReference>
<keyword evidence="6" id="KW-0503">Monooxygenase</keyword>
<evidence type="ECO:0000256" key="1">
    <source>
        <dbReference type="ARBA" id="ARBA00010617"/>
    </source>
</evidence>
<dbReference type="STRING" id="1344416.A0A139AS46"/>
<gene>
    <name evidence="8" type="ORF">M427DRAFT_52969</name>
</gene>
<dbReference type="OMA" id="TVNFSPY"/>
<dbReference type="GO" id="GO:0005506">
    <property type="term" value="F:iron ion binding"/>
    <property type="evidence" value="ECO:0007669"/>
    <property type="project" value="InterPro"/>
</dbReference>
<dbReference type="AlphaFoldDB" id="A0A139AS46"/>
<dbReference type="Pfam" id="PF00067">
    <property type="entry name" value="p450"/>
    <property type="match status" value="1"/>
</dbReference>
<evidence type="ECO:0000313" key="8">
    <source>
        <dbReference type="EMBL" id="KXS19560.1"/>
    </source>
</evidence>
<dbReference type="GO" id="GO:0020037">
    <property type="term" value="F:heme binding"/>
    <property type="evidence" value="ECO:0007669"/>
    <property type="project" value="InterPro"/>
</dbReference>
<dbReference type="PRINTS" id="PR00463">
    <property type="entry name" value="EP450I"/>
</dbReference>
<protein>
    <submittedName>
        <fullName evidence="8">Cytochrome P450</fullName>
    </submittedName>
</protein>
<evidence type="ECO:0000256" key="3">
    <source>
        <dbReference type="ARBA" id="ARBA00023002"/>
    </source>
</evidence>
<proteinExistence type="inferred from homology"/>
<reference evidence="8 9" key="1">
    <citation type="journal article" date="2015" name="Genome Biol. Evol.">
        <title>Phylogenomic analyses indicate that early fungi evolved digesting cell walls of algal ancestors of land plants.</title>
        <authorList>
            <person name="Chang Y."/>
            <person name="Wang S."/>
            <person name="Sekimoto S."/>
            <person name="Aerts A.L."/>
            <person name="Choi C."/>
            <person name="Clum A."/>
            <person name="LaButti K.M."/>
            <person name="Lindquist E.A."/>
            <person name="Yee Ngan C."/>
            <person name="Ohm R.A."/>
            <person name="Salamov A.A."/>
            <person name="Grigoriev I.V."/>
            <person name="Spatafora J.W."/>
            <person name="Berbee M.L."/>
        </authorList>
    </citation>
    <scope>NUCLEOTIDE SEQUENCE [LARGE SCALE GENOMIC DNA]</scope>
    <source>
        <strain evidence="8 9">JEL478</strain>
    </source>
</reference>
<keyword evidence="9" id="KW-1185">Reference proteome</keyword>
<keyword evidence="5 6" id="KW-0349">Heme</keyword>
<dbReference type="GO" id="GO:0016705">
    <property type="term" value="F:oxidoreductase activity, acting on paired donors, with incorporation or reduction of molecular oxygen"/>
    <property type="evidence" value="ECO:0007669"/>
    <property type="project" value="InterPro"/>
</dbReference>
<accession>A0A139AS46</accession>
<dbReference type="OrthoDB" id="1470350at2759"/>
<organism evidence="8 9">
    <name type="scientific">Gonapodya prolifera (strain JEL478)</name>
    <name type="common">Monoblepharis prolifera</name>
    <dbReference type="NCBI Taxonomy" id="1344416"/>
    <lineage>
        <taxon>Eukaryota</taxon>
        <taxon>Fungi</taxon>
        <taxon>Fungi incertae sedis</taxon>
        <taxon>Chytridiomycota</taxon>
        <taxon>Chytridiomycota incertae sedis</taxon>
        <taxon>Monoblepharidomycetes</taxon>
        <taxon>Monoblepharidales</taxon>
        <taxon>Gonapodyaceae</taxon>
        <taxon>Gonapodya</taxon>
    </lineage>
</organism>
<comment type="cofactor">
    <cofactor evidence="5">
        <name>heme</name>
        <dbReference type="ChEBI" id="CHEBI:30413"/>
    </cofactor>
</comment>
<comment type="similarity">
    <text evidence="1 6">Belongs to the cytochrome P450 family.</text>
</comment>
<evidence type="ECO:0000313" key="9">
    <source>
        <dbReference type="Proteomes" id="UP000070544"/>
    </source>
</evidence>
<evidence type="ECO:0000256" key="2">
    <source>
        <dbReference type="ARBA" id="ARBA00022723"/>
    </source>
</evidence>
<evidence type="ECO:0000256" key="4">
    <source>
        <dbReference type="ARBA" id="ARBA00023004"/>
    </source>
</evidence>
<dbReference type="GO" id="GO:0004497">
    <property type="term" value="F:monooxygenase activity"/>
    <property type="evidence" value="ECO:0007669"/>
    <property type="project" value="UniProtKB-KW"/>
</dbReference>
<name>A0A139AS46_GONPJ</name>
<keyword evidence="7" id="KW-0812">Transmembrane</keyword>
<dbReference type="InterPro" id="IPR002401">
    <property type="entry name" value="Cyt_P450_E_grp-I"/>
</dbReference>
<evidence type="ECO:0000256" key="6">
    <source>
        <dbReference type="RuleBase" id="RU000461"/>
    </source>
</evidence>
<dbReference type="InterPro" id="IPR017972">
    <property type="entry name" value="Cyt_P450_CS"/>
</dbReference>
<keyword evidence="3 6" id="KW-0560">Oxidoreductase</keyword>
<dbReference type="GO" id="GO:0006629">
    <property type="term" value="P:lipid metabolic process"/>
    <property type="evidence" value="ECO:0007669"/>
    <property type="project" value="UniProtKB-ARBA"/>
</dbReference>
<dbReference type="InterPro" id="IPR001128">
    <property type="entry name" value="Cyt_P450"/>
</dbReference>
<evidence type="ECO:0000256" key="7">
    <source>
        <dbReference type="SAM" id="Phobius"/>
    </source>
</evidence>
<feature type="binding site" description="axial binding residue" evidence="5">
    <location>
        <position position="460"/>
    </location>
    <ligand>
        <name>heme</name>
        <dbReference type="ChEBI" id="CHEBI:30413"/>
    </ligand>
    <ligandPart>
        <name>Fe</name>
        <dbReference type="ChEBI" id="CHEBI:18248"/>
    </ligandPart>
</feature>
<dbReference type="PANTHER" id="PTHR24296">
    <property type="entry name" value="CYTOCHROME P450"/>
    <property type="match status" value="1"/>
</dbReference>
<dbReference type="SUPFAM" id="SSF48264">
    <property type="entry name" value="Cytochrome P450"/>
    <property type="match status" value="1"/>
</dbReference>
<dbReference type="EMBL" id="KQ965738">
    <property type="protein sequence ID" value="KXS19560.1"/>
    <property type="molecule type" value="Genomic_DNA"/>
</dbReference>
<sequence length="530" mass="60250">MDIITAVIVAALGVLLFLYVKYHDRGIFSPPFIDGVPILNSNGGFPLGHLKKLVSSIDWRLESLLESFRDGKIGEVWQQSMPFIITVVTLNVEDVKHVLTNPDVFVKGEDFRSKFHDLLGDGIFNSDGDTWRVQRKTASNIFNVKNFRDVYSDIIVSESKTLVAHLRKTRENNAVVDLQDLLLRSTLDSFGEIAFGESLGCLDMDNGMIVGGRYMMKTSEFMNAFDAANNQVLLRFSNPFWQYTDHFTGHHRSMQDKMEVIDRFCHAIIDKRLSGEKKSAASKAGKMDLLDLFLAAAKEDDTHLTYTELKDICLNFIIAGRDTTAQTLSWLCWNVAQHREVERKIRAEIRRVVGDRDPTYEDFKNLKYCQAVFNETLRLHANVPGNRKTCIADQILPGTKTPIPKGTNVEFNAWAMGRLTSSWGPDCDVFRPERWMTDDGNLMRVDNFKWPVFNAGPRLCLGVNLATQEAVMFLAQVYKNFHLELVNEDDPSHWGLYDKDPSKRRGRYGLAVTLVMKGGVDFRVHDAEAF</sequence>
<dbReference type="Gene3D" id="1.10.630.10">
    <property type="entry name" value="Cytochrome P450"/>
    <property type="match status" value="1"/>
</dbReference>
<dbReference type="Proteomes" id="UP000070544">
    <property type="component" value="Unassembled WGS sequence"/>
</dbReference>
<evidence type="ECO:0000256" key="5">
    <source>
        <dbReference type="PIRSR" id="PIRSR602401-1"/>
    </source>
</evidence>